<dbReference type="EMBL" id="JABEQE010000030">
    <property type="protein sequence ID" value="MBB2174147.1"/>
    <property type="molecule type" value="Genomic_DNA"/>
</dbReference>
<comment type="caution">
    <text evidence="1">The sequence shown here is derived from an EMBL/GenBank/DDBJ whole genome shotgun (WGS) entry which is preliminary data.</text>
</comment>
<evidence type="ECO:0000313" key="1">
    <source>
        <dbReference type="EMBL" id="MBB2174147.1"/>
    </source>
</evidence>
<dbReference type="Proteomes" id="UP000577891">
    <property type="component" value="Unassembled WGS sequence"/>
</dbReference>
<evidence type="ECO:0008006" key="3">
    <source>
        <dbReference type="Google" id="ProtNLM"/>
    </source>
</evidence>
<name>A0A7W4P1P1_9PROT</name>
<keyword evidence="2" id="KW-1185">Reference proteome</keyword>
<gene>
    <name evidence="1" type="ORF">HLH35_18885</name>
</gene>
<sequence>MPHADFRERHRILIHAPPSVIMAEVEKFRIRDDPVARRALWLRELPGRLLHKARRKTFDLDDFTCLEKPDPLTLAYGLVGAFWEADYGLAACDSPAAFTNNRDRGVCKLLLTFTVTPVSDETSYLTTETLVSCPSPEARRRFAPYWYLIRPVSGLLRRRLLRIIRTRATA</sequence>
<organism evidence="1 2">
    <name type="scientific">Gluconacetobacter asukensis</name>
    <dbReference type="NCBI Taxonomy" id="1017181"/>
    <lineage>
        <taxon>Bacteria</taxon>
        <taxon>Pseudomonadati</taxon>
        <taxon>Pseudomonadota</taxon>
        <taxon>Alphaproteobacteria</taxon>
        <taxon>Acetobacterales</taxon>
        <taxon>Acetobacteraceae</taxon>
        <taxon>Gluconacetobacter</taxon>
    </lineage>
</organism>
<protein>
    <recommendedName>
        <fullName evidence="3">DUF2867 domain-containing protein</fullName>
    </recommendedName>
</protein>
<proteinExistence type="predicted"/>
<dbReference type="AlphaFoldDB" id="A0A7W4P1P1"/>
<evidence type="ECO:0000313" key="2">
    <source>
        <dbReference type="Proteomes" id="UP000577891"/>
    </source>
</evidence>
<reference evidence="1 2" key="1">
    <citation type="submission" date="2020-04" db="EMBL/GenBank/DDBJ databases">
        <title>Description of novel Gluconacetobacter.</title>
        <authorList>
            <person name="Sombolestani A."/>
        </authorList>
    </citation>
    <scope>NUCLEOTIDE SEQUENCE [LARGE SCALE GENOMIC DNA]</scope>
    <source>
        <strain evidence="1 2">LMG 27724</strain>
    </source>
</reference>
<accession>A0A7W4P1P1</accession>